<accession>A0AAX3WBZ9</accession>
<dbReference type="AlphaFoldDB" id="A0AAX3WBZ9"/>
<sequence>MSNTPTCNVSLTAELIAGIHVEVTSGYYSNASEVVWAGLRLLIERDPARSAGCQRTRADDCSGR</sequence>
<evidence type="ECO:0000256" key="1">
    <source>
        <dbReference type="ARBA" id="ARBA00022649"/>
    </source>
</evidence>
<proteinExistence type="predicted"/>
<evidence type="ECO:0000313" key="2">
    <source>
        <dbReference type="EMBL" id="WHQ68708.1"/>
    </source>
</evidence>
<reference evidence="2" key="1">
    <citation type="journal article" date="2022" name="Biotechnol. Bioprocess Eng.">
        <title>Pan-genome Analysis Reveals Comparative Genomic Features of Central Metabolic Pathways in Methylorubrum extorquens.</title>
        <authorList>
            <person name="Lee G.M."/>
            <person name="Scott-Nevros Z.K."/>
            <person name="Lee S.-M."/>
            <person name="Kim D."/>
        </authorList>
    </citation>
    <scope>NUCLEOTIDE SEQUENCE</scope>
    <source>
        <strain evidence="2">ATCC 55366</strain>
    </source>
</reference>
<evidence type="ECO:0000313" key="3">
    <source>
        <dbReference type="Proteomes" id="UP001223720"/>
    </source>
</evidence>
<dbReference type="Gene3D" id="6.10.10.120">
    <property type="entry name" value="Antitoxin ParD1-like"/>
    <property type="match status" value="1"/>
</dbReference>
<keyword evidence="1" id="KW-1277">Toxin-antitoxin system</keyword>
<dbReference type="InterPro" id="IPR022789">
    <property type="entry name" value="ParD"/>
</dbReference>
<dbReference type="EMBL" id="CP073633">
    <property type="protein sequence ID" value="WHQ68708.1"/>
    <property type="molecule type" value="Genomic_DNA"/>
</dbReference>
<dbReference type="Pfam" id="PF03693">
    <property type="entry name" value="ParD_antitoxin"/>
    <property type="match status" value="1"/>
</dbReference>
<dbReference type="InterPro" id="IPR010985">
    <property type="entry name" value="Ribbon_hlx_hlx"/>
</dbReference>
<dbReference type="GO" id="GO:0006355">
    <property type="term" value="P:regulation of DNA-templated transcription"/>
    <property type="evidence" value="ECO:0007669"/>
    <property type="project" value="InterPro"/>
</dbReference>
<protein>
    <submittedName>
        <fullName evidence="2">Type II toxin-antitoxin system ParD family antitoxin</fullName>
    </submittedName>
</protein>
<dbReference type="SUPFAM" id="SSF47598">
    <property type="entry name" value="Ribbon-helix-helix"/>
    <property type="match status" value="1"/>
</dbReference>
<dbReference type="Proteomes" id="UP001223720">
    <property type="component" value="Chromosome"/>
</dbReference>
<gene>
    <name evidence="2" type="ORF">KEC54_20420</name>
</gene>
<name>A0AAX3WBZ9_METEX</name>
<dbReference type="InterPro" id="IPR038296">
    <property type="entry name" value="ParD_sf"/>
</dbReference>
<dbReference type="RefSeq" id="WP_082490113.1">
    <property type="nucleotide sequence ID" value="NZ_CP073633.1"/>
</dbReference>
<organism evidence="2 3">
    <name type="scientific">Methylorubrum extorquens</name>
    <name type="common">Methylobacterium dichloromethanicum</name>
    <name type="synonym">Methylobacterium extorquens</name>
    <dbReference type="NCBI Taxonomy" id="408"/>
    <lineage>
        <taxon>Bacteria</taxon>
        <taxon>Pseudomonadati</taxon>
        <taxon>Pseudomonadota</taxon>
        <taxon>Alphaproteobacteria</taxon>
        <taxon>Hyphomicrobiales</taxon>
        <taxon>Methylobacteriaceae</taxon>
        <taxon>Methylorubrum</taxon>
    </lineage>
</organism>